<keyword evidence="9" id="KW-0444">Lipid biosynthesis</keyword>
<keyword evidence="10" id="KW-0472">Membrane</keyword>
<proteinExistence type="inferred from homology"/>
<dbReference type="GO" id="GO:0006654">
    <property type="term" value="P:phosphatidic acid biosynthetic process"/>
    <property type="evidence" value="ECO:0007669"/>
    <property type="project" value="TreeGrafter"/>
</dbReference>
<comment type="catalytic activity">
    <reaction evidence="1 9">
        <text>a 1-acyl-sn-glycero-3-phosphate + an acyl-CoA = a 1,2-diacyl-sn-glycero-3-phosphate + CoA</text>
        <dbReference type="Rhea" id="RHEA:19709"/>
        <dbReference type="ChEBI" id="CHEBI:57287"/>
        <dbReference type="ChEBI" id="CHEBI:57970"/>
        <dbReference type="ChEBI" id="CHEBI:58342"/>
        <dbReference type="ChEBI" id="CHEBI:58608"/>
        <dbReference type="EC" id="2.3.1.51"/>
    </reaction>
</comment>
<dbReference type="RefSeq" id="WP_002773986.1">
    <property type="nucleotide sequence ID" value="NZ_JQDG01000017.1"/>
</dbReference>
<evidence type="ECO:0000256" key="3">
    <source>
        <dbReference type="ARBA" id="ARBA00005189"/>
    </source>
</evidence>
<keyword evidence="10" id="KW-1133">Transmembrane helix</keyword>
<evidence type="ECO:0000256" key="7">
    <source>
        <dbReference type="ARBA" id="ARBA00022679"/>
    </source>
</evidence>
<evidence type="ECO:0000313" key="12">
    <source>
        <dbReference type="EMBL" id="KAB2935234.1"/>
    </source>
</evidence>
<dbReference type="OrthoDB" id="9803035at2"/>
<evidence type="ECO:0000256" key="10">
    <source>
        <dbReference type="SAM" id="Phobius"/>
    </source>
</evidence>
<organism evidence="12 13">
    <name type="scientific">Leptonema illini</name>
    <dbReference type="NCBI Taxonomy" id="183"/>
    <lineage>
        <taxon>Bacteria</taxon>
        <taxon>Pseudomonadati</taxon>
        <taxon>Spirochaetota</taxon>
        <taxon>Spirochaetia</taxon>
        <taxon>Leptospirales</taxon>
        <taxon>Leptospiraceae</taxon>
        <taxon>Leptonema</taxon>
    </lineage>
</organism>
<dbReference type="InterPro" id="IPR002123">
    <property type="entry name" value="Plipid/glycerol_acylTrfase"/>
</dbReference>
<sequence>MTKTITSLQKELTIHQRRKAGLFRSMFLWVGMVLATLFYGTIVVPSIIRKKPDGVHRWAIQWGRVLARFSGTRIHVRHTERMHQAGPVILLSNHQSLFDIPVLYAFLDIPFRWMAKSVLFKIPVIGPAMAAADYIPVERGDSKKALKSMFDAAEQIHSGKSVIIFPEGTRGGIDGKMLPFKKGAFILAKKAAVTIQPVVLWGNQYVLPREDQYFVQRFYSGDVFVEILDPIPPERYADLKADQLSDLLRQVMEEGLERLKKWEFEELSGKEDKTAEVRD</sequence>
<comment type="pathway">
    <text evidence="2">Phospholipid metabolism; CDP-diacylglycerol biosynthesis; CDP-diacylglycerol from sn-glycerol 3-phosphate: step 2/3.</text>
</comment>
<comment type="pathway">
    <text evidence="3">Lipid metabolism.</text>
</comment>
<keyword evidence="10" id="KW-0812">Transmembrane</keyword>
<gene>
    <name evidence="12" type="ORF">F9K24_00465</name>
</gene>
<dbReference type="NCBIfam" id="TIGR00530">
    <property type="entry name" value="AGP_acyltrn"/>
    <property type="match status" value="1"/>
</dbReference>
<feature type="transmembrane region" description="Helical" evidence="10">
    <location>
        <begin position="21"/>
        <end position="42"/>
    </location>
</feature>
<dbReference type="InterPro" id="IPR004552">
    <property type="entry name" value="AGP_acyltrans"/>
</dbReference>
<keyword evidence="7 9" id="KW-0808">Transferase</keyword>
<reference evidence="12 13" key="1">
    <citation type="submission" date="2019-10" db="EMBL/GenBank/DDBJ databases">
        <title>Extracellular Electron Transfer in a Candidatus Methanoperedens spp. Enrichment Culture.</title>
        <authorList>
            <person name="Berger S."/>
            <person name="Rangel Shaw D."/>
            <person name="Berben T."/>
            <person name="In 'T Zandt M."/>
            <person name="Frank J."/>
            <person name="Reimann J."/>
            <person name="Jetten M.S.M."/>
            <person name="Welte C.U."/>
        </authorList>
    </citation>
    <scope>NUCLEOTIDE SEQUENCE [LARGE SCALE GENOMIC DNA]</scope>
    <source>
        <strain evidence="12">SB12</strain>
    </source>
</reference>
<keyword evidence="8 9" id="KW-0012">Acyltransferase</keyword>
<dbReference type="Proteomes" id="UP000460298">
    <property type="component" value="Unassembled WGS sequence"/>
</dbReference>
<dbReference type="PANTHER" id="PTHR10434">
    <property type="entry name" value="1-ACYL-SN-GLYCEROL-3-PHOSPHATE ACYLTRANSFERASE"/>
    <property type="match status" value="1"/>
</dbReference>
<evidence type="ECO:0000256" key="1">
    <source>
        <dbReference type="ARBA" id="ARBA00001141"/>
    </source>
</evidence>
<keyword evidence="9" id="KW-0594">Phospholipid biosynthesis</keyword>
<evidence type="ECO:0000256" key="2">
    <source>
        <dbReference type="ARBA" id="ARBA00004728"/>
    </source>
</evidence>
<dbReference type="EC" id="2.3.1.51" evidence="5 9"/>
<comment type="similarity">
    <text evidence="4 9">Belongs to the 1-acyl-sn-glycerol-3-phosphate acyltransferase family.</text>
</comment>
<dbReference type="EMBL" id="WBUI01000001">
    <property type="protein sequence ID" value="KAB2935234.1"/>
    <property type="molecule type" value="Genomic_DNA"/>
</dbReference>
<comment type="domain">
    <text evidence="9">The HXXXXD motif is essential for acyltransferase activity and may constitute the binding site for the phosphate moiety of the glycerol-3-phosphate.</text>
</comment>
<evidence type="ECO:0000256" key="9">
    <source>
        <dbReference type="RuleBase" id="RU361267"/>
    </source>
</evidence>
<evidence type="ECO:0000256" key="8">
    <source>
        <dbReference type="ARBA" id="ARBA00023315"/>
    </source>
</evidence>
<comment type="caution">
    <text evidence="12">The sequence shown here is derived from an EMBL/GenBank/DDBJ whole genome shotgun (WGS) entry which is preliminary data.</text>
</comment>
<keyword evidence="9" id="KW-0443">Lipid metabolism</keyword>
<dbReference type="PANTHER" id="PTHR10434:SF66">
    <property type="entry name" value="PHOSPHOLIPID_GLYCEROL ACYLTRANSFERASE DOMAIN-CONTAINING PROTEIN"/>
    <property type="match status" value="1"/>
</dbReference>
<evidence type="ECO:0000256" key="4">
    <source>
        <dbReference type="ARBA" id="ARBA00008655"/>
    </source>
</evidence>
<dbReference type="CDD" id="cd07989">
    <property type="entry name" value="LPLAT_AGPAT-like"/>
    <property type="match status" value="1"/>
</dbReference>
<dbReference type="AlphaFoldDB" id="A0A833H541"/>
<evidence type="ECO:0000256" key="6">
    <source>
        <dbReference type="ARBA" id="ARBA00016139"/>
    </source>
</evidence>
<dbReference type="GO" id="GO:0003841">
    <property type="term" value="F:1-acylglycerol-3-phosphate O-acyltransferase activity"/>
    <property type="evidence" value="ECO:0007669"/>
    <property type="project" value="UniProtKB-UniRule"/>
</dbReference>
<keyword evidence="9" id="KW-1208">Phospholipid metabolism</keyword>
<protein>
    <recommendedName>
        <fullName evidence="6 9">1-acyl-sn-glycerol-3-phosphate acyltransferase</fullName>
        <ecNumber evidence="5 9">2.3.1.51</ecNumber>
    </recommendedName>
</protein>
<dbReference type="SUPFAM" id="SSF69593">
    <property type="entry name" value="Glycerol-3-phosphate (1)-acyltransferase"/>
    <property type="match status" value="1"/>
</dbReference>
<name>A0A833H541_9LEPT</name>
<evidence type="ECO:0000313" key="13">
    <source>
        <dbReference type="Proteomes" id="UP000460298"/>
    </source>
</evidence>
<dbReference type="GO" id="GO:0016020">
    <property type="term" value="C:membrane"/>
    <property type="evidence" value="ECO:0007669"/>
    <property type="project" value="InterPro"/>
</dbReference>
<accession>A0A833H541</accession>
<feature type="domain" description="Phospholipid/glycerol acyltransferase" evidence="11">
    <location>
        <begin position="88"/>
        <end position="203"/>
    </location>
</feature>
<dbReference type="Pfam" id="PF01553">
    <property type="entry name" value="Acyltransferase"/>
    <property type="match status" value="1"/>
</dbReference>
<dbReference type="SMART" id="SM00563">
    <property type="entry name" value="PlsC"/>
    <property type="match status" value="1"/>
</dbReference>
<evidence type="ECO:0000256" key="5">
    <source>
        <dbReference type="ARBA" id="ARBA00013211"/>
    </source>
</evidence>
<evidence type="ECO:0000259" key="11">
    <source>
        <dbReference type="SMART" id="SM00563"/>
    </source>
</evidence>